<organism evidence="1 2">
    <name type="scientific">Nocardia niwae</name>
    <dbReference type="NCBI Taxonomy" id="626084"/>
    <lineage>
        <taxon>Bacteria</taxon>
        <taxon>Bacillati</taxon>
        <taxon>Actinomycetota</taxon>
        <taxon>Actinomycetes</taxon>
        <taxon>Mycobacteriales</taxon>
        <taxon>Nocardiaceae</taxon>
        <taxon>Nocardia</taxon>
    </lineage>
</organism>
<dbReference type="EMBL" id="JBEYBR010000022">
    <property type="protein sequence ID" value="MEU2122394.1"/>
    <property type="molecule type" value="Genomic_DNA"/>
</dbReference>
<evidence type="ECO:0000313" key="1">
    <source>
        <dbReference type="EMBL" id="MEU2122394.1"/>
    </source>
</evidence>
<keyword evidence="2" id="KW-1185">Reference proteome</keyword>
<dbReference type="Proteomes" id="UP001550535">
    <property type="component" value="Unassembled WGS sequence"/>
</dbReference>
<name>A0ABV2X922_9NOCA</name>
<protein>
    <recommendedName>
        <fullName evidence="3">NodB homology domain-containing protein</fullName>
    </recommendedName>
</protein>
<dbReference type="Gene3D" id="3.20.20.370">
    <property type="entry name" value="Glycoside hydrolase/deacetylase"/>
    <property type="match status" value="1"/>
</dbReference>
<gene>
    <name evidence="1" type="ORF">ABZ507_11255</name>
</gene>
<reference evidence="1 2" key="1">
    <citation type="submission" date="2024-06" db="EMBL/GenBank/DDBJ databases">
        <title>The Natural Products Discovery Center: Release of the First 8490 Sequenced Strains for Exploring Actinobacteria Biosynthetic Diversity.</title>
        <authorList>
            <person name="Kalkreuter E."/>
            <person name="Kautsar S.A."/>
            <person name="Yang D."/>
            <person name="Bader C.D."/>
            <person name="Teijaro C.N."/>
            <person name="Fluegel L."/>
            <person name="Davis C.M."/>
            <person name="Simpson J.R."/>
            <person name="Lauterbach L."/>
            <person name="Steele A.D."/>
            <person name="Gui C."/>
            <person name="Meng S."/>
            <person name="Li G."/>
            <person name="Viehrig K."/>
            <person name="Ye F."/>
            <person name="Su P."/>
            <person name="Kiefer A.F."/>
            <person name="Nichols A."/>
            <person name="Cepeda A.J."/>
            <person name="Yan W."/>
            <person name="Fan B."/>
            <person name="Jiang Y."/>
            <person name="Adhikari A."/>
            <person name="Zheng C.-J."/>
            <person name="Schuster L."/>
            <person name="Cowan T.M."/>
            <person name="Smanski M.J."/>
            <person name="Chevrette M.G."/>
            <person name="De Carvalho L.P.S."/>
            <person name="Shen B."/>
        </authorList>
    </citation>
    <scope>NUCLEOTIDE SEQUENCE [LARGE SCALE GENOMIC DNA]</scope>
    <source>
        <strain evidence="1 2">NPDC019434</strain>
    </source>
</reference>
<dbReference type="RefSeq" id="WP_357991064.1">
    <property type="nucleotide sequence ID" value="NZ_JBEYBR010000022.1"/>
</dbReference>
<sequence length="238" mass="27084">MVDRDCDFTFAHYADCLRLAVDMGYEFSRCVDLIGATTGDRTVVLRHDVDEAPDRAAKFAEIENALGIPATYFWRVSANGYNVFGYEVYSLIKDLQAAGHEIGLHAEPLDYESATGVPREQALELQLAIFRLLAGTDKPPGIASHRDQTRDNNLDFLSAVDPAAHGFAYEAYGREPLDLFHTAQYITDSLGRWRRFDRGVLTDDERCLCAQLADRRPLVYVLTHPHNWYGRHFHRVRY</sequence>
<dbReference type="SUPFAM" id="SSF88713">
    <property type="entry name" value="Glycoside hydrolase/deacetylase"/>
    <property type="match status" value="1"/>
</dbReference>
<evidence type="ECO:0008006" key="3">
    <source>
        <dbReference type="Google" id="ProtNLM"/>
    </source>
</evidence>
<accession>A0ABV2X922</accession>
<proteinExistence type="predicted"/>
<comment type="caution">
    <text evidence="1">The sequence shown here is derived from an EMBL/GenBank/DDBJ whole genome shotgun (WGS) entry which is preliminary data.</text>
</comment>
<evidence type="ECO:0000313" key="2">
    <source>
        <dbReference type="Proteomes" id="UP001550535"/>
    </source>
</evidence>
<dbReference type="InterPro" id="IPR011330">
    <property type="entry name" value="Glyco_hydro/deAcase_b/a-brl"/>
</dbReference>